<dbReference type="CDD" id="cd14686">
    <property type="entry name" value="bZIP"/>
    <property type="match status" value="1"/>
</dbReference>
<evidence type="ECO:0000256" key="1">
    <source>
        <dbReference type="SAM" id="MobiDB-lite"/>
    </source>
</evidence>
<feature type="compositionally biased region" description="Polar residues" evidence="1">
    <location>
        <begin position="151"/>
        <end position="171"/>
    </location>
</feature>
<feature type="region of interest" description="Disordered" evidence="1">
    <location>
        <begin position="151"/>
        <end position="174"/>
    </location>
</feature>
<dbReference type="Proteomes" id="UP001157974">
    <property type="component" value="Unassembled WGS sequence"/>
</dbReference>
<dbReference type="AlphaFoldDB" id="A0AAV8UP19"/>
<feature type="compositionally biased region" description="Basic and acidic residues" evidence="1">
    <location>
        <begin position="350"/>
        <end position="363"/>
    </location>
</feature>
<feature type="region of interest" description="Disordered" evidence="1">
    <location>
        <begin position="350"/>
        <end position="372"/>
    </location>
</feature>
<evidence type="ECO:0000313" key="2">
    <source>
        <dbReference type="EMBL" id="KAJ8904295.1"/>
    </source>
</evidence>
<comment type="caution">
    <text evidence="2">The sequence shown here is derived from an EMBL/GenBank/DDBJ whole genome shotgun (WGS) entry which is preliminary data.</text>
</comment>
<evidence type="ECO:0000313" key="3">
    <source>
        <dbReference type="Proteomes" id="UP001157974"/>
    </source>
</evidence>
<dbReference type="EMBL" id="JAMWBK010000006">
    <property type="protein sequence ID" value="KAJ8904295.1"/>
    <property type="molecule type" value="Genomic_DNA"/>
</dbReference>
<proteinExistence type="predicted"/>
<protein>
    <recommendedName>
        <fullName evidence="4">BZIP domain-containing protein</fullName>
    </recommendedName>
</protein>
<organism evidence="2 3">
    <name type="scientific">Rhodosorus marinus</name>
    <dbReference type="NCBI Taxonomy" id="101924"/>
    <lineage>
        <taxon>Eukaryota</taxon>
        <taxon>Rhodophyta</taxon>
        <taxon>Stylonematophyceae</taxon>
        <taxon>Stylonematales</taxon>
        <taxon>Stylonemataceae</taxon>
        <taxon>Rhodosorus</taxon>
    </lineage>
</organism>
<name>A0AAV8UP19_9RHOD</name>
<sequence length="372" mass="42070">MDERSKALSDVTATPKMAQMGSDMMSSGGVGALMSPSKWMQTPPVRGSNSFPVQQPYNGPEMSPQLVVMGSGVGMTPFVEMFGHQILPSPGPDISFTPSFPVVPAQAPQQASVRKSAIKDEFQKWTQDERNQRTPNMMTPNLGTQSFTETPISSVGSKHSLSPPFSQQVHQPTPHRQRYVKVDYGMTPPPQAYPYAPPLMGNMPSYPMPMQHLQPPPGTQFEYFETETKEEPMFAREYHPGYVRQPYHEDYYQQMPPGERVKREAYGAEAEISSMHRPRTGVTIARKEEATTKAEDDDVVDKQLLKQIRSRDAASRQRSRQKDYLIKLEQDNAKFKERVDTLVQQNERLRLDIRMKNGPDRARPPSQARGKK</sequence>
<feature type="region of interest" description="Disordered" evidence="1">
    <location>
        <begin position="1"/>
        <end position="47"/>
    </location>
</feature>
<evidence type="ECO:0008006" key="4">
    <source>
        <dbReference type="Google" id="ProtNLM"/>
    </source>
</evidence>
<gene>
    <name evidence="2" type="ORF">NDN08_000816</name>
</gene>
<keyword evidence="3" id="KW-1185">Reference proteome</keyword>
<reference evidence="2 3" key="1">
    <citation type="journal article" date="2023" name="Nat. Commun.">
        <title>Origin of minicircular mitochondrial genomes in red algae.</title>
        <authorList>
            <person name="Lee Y."/>
            <person name="Cho C.H."/>
            <person name="Lee Y.M."/>
            <person name="Park S.I."/>
            <person name="Yang J.H."/>
            <person name="West J.A."/>
            <person name="Bhattacharya D."/>
            <person name="Yoon H.S."/>
        </authorList>
    </citation>
    <scope>NUCLEOTIDE SEQUENCE [LARGE SCALE GENOMIC DNA]</scope>
    <source>
        <strain evidence="2 3">CCMP1338</strain>
        <tissue evidence="2">Whole cell</tissue>
    </source>
</reference>
<accession>A0AAV8UP19</accession>